<dbReference type="RefSeq" id="WP_008694013.1">
    <property type="nucleotide sequence ID" value="NZ_ANOG01000258.1"/>
</dbReference>
<sequence length="595" mass="63664">MICYGSHKRGWNGALFLLALVQLLFVGCNGDVTIPLPTPKLELSVDEKLPAQVLSSSQGLTVDGSLTLVPGTYKYGDVLVVVQDHTDVTLSDIRLDFERIDAETIKVIPSKFAIAFSETVDVDGVQLAMLDGDASSTKVQVDVYGTLKNLIALAVVEAVVVPQESSVEEMVSKVVLNSARVEMRPKSSIRLGGLDMKLLAGEQAVGTSVHLGRTTATFDRHQDGIDGEGSIKLNLSCSIEGSHDEQTEVVGKTVMVMGAAAWTVKTGVFSAETEEPLSITLERLDVKSEQLNFVLTPSDESKRLTLKADGNWATDTYAVALRMSGVTVEGSSVVDGGKVTLRGILDESLAVCKHGKLHSVKTEKPARNVTVNYSKKLDDARVLEIKSELPKINVSLDSKNDSLGISFADVVAQATQILVKEKGSPSVTMVCGSSRLLATGAKFSGGIDAIKISLDSGAIAEFSDVVVEELSDEGTGSVSCVLQDSALPTVMRKELGDTSLTTKTVRIMLKGWKPLSIDMHEFTASADLQALQKIAREAIEKKHSVDSKDKFVPIKSADVKLTSFKLSPAQNGTHVHLTGTVRIDGKVRVKSDDVL</sequence>
<organism evidence="1 2">
    <name type="scientific">Rhodopirellula maiorica SM1</name>
    <dbReference type="NCBI Taxonomy" id="1265738"/>
    <lineage>
        <taxon>Bacteria</taxon>
        <taxon>Pseudomonadati</taxon>
        <taxon>Planctomycetota</taxon>
        <taxon>Planctomycetia</taxon>
        <taxon>Pirellulales</taxon>
        <taxon>Pirellulaceae</taxon>
        <taxon>Novipirellula</taxon>
    </lineage>
</organism>
<proteinExistence type="predicted"/>
<evidence type="ECO:0000313" key="2">
    <source>
        <dbReference type="Proteomes" id="UP000011991"/>
    </source>
</evidence>
<keyword evidence="2" id="KW-1185">Reference proteome</keyword>
<dbReference type="AlphaFoldDB" id="M5S110"/>
<name>M5S110_9BACT</name>
<gene>
    <name evidence="1" type="ORF">RMSM_01750</name>
</gene>
<evidence type="ECO:0000313" key="1">
    <source>
        <dbReference type="EMBL" id="EMI21332.1"/>
    </source>
</evidence>
<reference evidence="1 2" key="1">
    <citation type="journal article" date="2013" name="Mar. Genomics">
        <title>Expression of sulfatases in Rhodopirellula baltica and the diversity of sulfatases in the genus Rhodopirellula.</title>
        <authorList>
            <person name="Wegner C.E."/>
            <person name="Richter-Heitmann T."/>
            <person name="Klindworth A."/>
            <person name="Klockow C."/>
            <person name="Richter M."/>
            <person name="Achstetter T."/>
            <person name="Glockner F.O."/>
            <person name="Harder J."/>
        </authorList>
    </citation>
    <scope>NUCLEOTIDE SEQUENCE [LARGE SCALE GENOMIC DNA]</scope>
    <source>
        <strain evidence="1 2">SM1</strain>
    </source>
</reference>
<comment type="caution">
    <text evidence="1">The sequence shown here is derived from an EMBL/GenBank/DDBJ whole genome shotgun (WGS) entry which is preliminary data.</text>
</comment>
<feature type="non-terminal residue" evidence="1">
    <location>
        <position position="595"/>
    </location>
</feature>
<protein>
    <submittedName>
        <fullName evidence="1">Uncharacterized protein</fullName>
    </submittedName>
</protein>
<dbReference type="Proteomes" id="UP000011991">
    <property type="component" value="Unassembled WGS sequence"/>
</dbReference>
<accession>M5S110</accession>
<dbReference type="EMBL" id="ANOG01000258">
    <property type="protein sequence ID" value="EMI21332.1"/>
    <property type="molecule type" value="Genomic_DNA"/>
</dbReference>